<sequence length="261" mass="28020">MDNRAFCVALVTGASRGLGLEFARQLLSRPGQSVVAACRDPSSAGDLQQLAGCHPDRLMIVPMDVADEQSIQSASEAVARRHGHLNTLLNVAGVLHIPDVLAPETALSRVTYNNLLLNFQVNAFGPVLVTKAFAPLLAKTSAASASSQRPAIVANLSARVGSISDNELGGWYSYRASKSAQNQLSKCMSLEFARRRQQICVVMLHPGTCDTDLSQPFQKNVAPGKLFSRERAVQQLLGVVDALTMADTGRYIAWDGSDIPF</sequence>
<proteinExistence type="predicted"/>
<keyword evidence="2" id="KW-1185">Reference proteome</keyword>
<name>A0AAW1S1D9_9CHLO</name>
<dbReference type="GO" id="GO:0005737">
    <property type="term" value="C:cytoplasm"/>
    <property type="evidence" value="ECO:0007669"/>
    <property type="project" value="TreeGrafter"/>
</dbReference>
<dbReference type="Proteomes" id="UP001445335">
    <property type="component" value="Unassembled WGS sequence"/>
</dbReference>
<dbReference type="PANTHER" id="PTHR43544:SF12">
    <property type="entry name" value="NAD(P)-BINDING ROSSMANN-FOLD SUPERFAMILY PROTEIN"/>
    <property type="match status" value="1"/>
</dbReference>
<dbReference type="InterPro" id="IPR036291">
    <property type="entry name" value="NAD(P)-bd_dom_sf"/>
</dbReference>
<dbReference type="EMBL" id="JALJOU010000016">
    <property type="protein sequence ID" value="KAK9839402.1"/>
    <property type="molecule type" value="Genomic_DNA"/>
</dbReference>
<dbReference type="InterPro" id="IPR051468">
    <property type="entry name" value="Fungal_SecMetab_SDRs"/>
</dbReference>
<accession>A0AAW1S1D9</accession>
<dbReference type="Pfam" id="PF00106">
    <property type="entry name" value="adh_short"/>
    <property type="match status" value="1"/>
</dbReference>
<dbReference type="CDD" id="cd05325">
    <property type="entry name" value="carb_red_sniffer_like_SDR_c"/>
    <property type="match status" value="1"/>
</dbReference>
<gene>
    <name evidence="1" type="ORF">WJX81_000014</name>
</gene>
<evidence type="ECO:0000313" key="1">
    <source>
        <dbReference type="EMBL" id="KAK9839402.1"/>
    </source>
</evidence>
<dbReference type="Gene3D" id="3.40.50.720">
    <property type="entry name" value="NAD(P)-binding Rossmann-like Domain"/>
    <property type="match status" value="1"/>
</dbReference>
<dbReference type="SUPFAM" id="SSF51735">
    <property type="entry name" value="NAD(P)-binding Rossmann-fold domains"/>
    <property type="match status" value="1"/>
</dbReference>
<dbReference type="AlphaFoldDB" id="A0AAW1S1D9"/>
<comment type="caution">
    <text evidence="1">The sequence shown here is derived from an EMBL/GenBank/DDBJ whole genome shotgun (WGS) entry which is preliminary data.</text>
</comment>
<dbReference type="PANTHER" id="PTHR43544">
    <property type="entry name" value="SHORT-CHAIN DEHYDROGENASE/REDUCTASE"/>
    <property type="match status" value="1"/>
</dbReference>
<evidence type="ECO:0000313" key="2">
    <source>
        <dbReference type="Proteomes" id="UP001445335"/>
    </source>
</evidence>
<dbReference type="InterPro" id="IPR002347">
    <property type="entry name" value="SDR_fam"/>
</dbReference>
<reference evidence="1 2" key="1">
    <citation type="journal article" date="2024" name="Nat. Commun.">
        <title>Phylogenomics reveals the evolutionary origins of lichenization in chlorophyte algae.</title>
        <authorList>
            <person name="Puginier C."/>
            <person name="Libourel C."/>
            <person name="Otte J."/>
            <person name="Skaloud P."/>
            <person name="Haon M."/>
            <person name="Grisel S."/>
            <person name="Petersen M."/>
            <person name="Berrin J.G."/>
            <person name="Delaux P.M."/>
            <person name="Dal Grande F."/>
            <person name="Keller J."/>
        </authorList>
    </citation>
    <scope>NUCLEOTIDE SEQUENCE [LARGE SCALE GENOMIC DNA]</scope>
    <source>
        <strain evidence="1 2">SAG 245.80</strain>
    </source>
</reference>
<protein>
    <submittedName>
        <fullName evidence="1">Uncharacterized protein</fullName>
    </submittedName>
</protein>
<organism evidence="1 2">
    <name type="scientific">Elliptochloris bilobata</name>
    <dbReference type="NCBI Taxonomy" id="381761"/>
    <lineage>
        <taxon>Eukaryota</taxon>
        <taxon>Viridiplantae</taxon>
        <taxon>Chlorophyta</taxon>
        <taxon>core chlorophytes</taxon>
        <taxon>Trebouxiophyceae</taxon>
        <taxon>Trebouxiophyceae incertae sedis</taxon>
        <taxon>Elliptochloris clade</taxon>
        <taxon>Elliptochloris</taxon>
    </lineage>
</organism>
<dbReference type="GO" id="GO:0016491">
    <property type="term" value="F:oxidoreductase activity"/>
    <property type="evidence" value="ECO:0007669"/>
    <property type="project" value="TreeGrafter"/>
</dbReference>
<dbReference type="PRINTS" id="PR00081">
    <property type="entry name" value="GDHRDH"/>
</dbReference>